<feature type="transmembrane region" description="Helical" evidence="1">
    <location>
        <begin position="28"/>
        <end position="51"/>
    </location>
</feature>
<accession>A0A6B1YLA0</accession>
<gene>
    <name evidence="2" type="ORF">GUL26_37025</name>
</gene>
<evidence type="ECO:0000313" key="2">
    <source>
        <dbReference type="EMBL" id="MZZ17853.1"/>
    </source>
</evidence>
<keyword evidence="1" id="KW-0472">Membrane</keyword>
<protein>
    <submittedName>
        <fullName evidence="2">Uncharacterized protein</fullName>
    </submittedName>
</protein>
<reference evidence="2" key="1">
    <citation type="submission" date="2020-01" db="EMBL/GenBank/DDBJ databases">
        <title>Bacteria Cultured from War Wounds Associated with the Conflict in Eastern Ukraine.</title>
        <authorList>
            <person name="Snesrud E."/>
            <person name="Galac M.R."/>
            <person name="Mc Gann P."/>
            <person name="Valentine K."/>
            <person name="Viacheslav K."/>
        </authorList>
    </citation>
    <scope>NUCLEOTIDE SEQUENCE</scope>
    <source>
        <strain evidence="2">VNMU148</strain>
    </source>
</reference>
<sequence length="107" mass="11469">MSNESKSAAAEAEALPCTHPFLDTLAELATWCFLTFGVMACLLFWMGIIGWSPLDAITPSGESFISPEQAAAAMDLVRPFIGGLAWLFCGGLPAFLVALIRGRVPHR</sequence>
<evidence type="ECO:0000313" key="3">
    <source>
        <dbReference type="Proteomes" id="UP000644192"/>
    </source>
</evidence>
<dbReference type="RefSeq" id="WP_121347306.1">
    <property type="nucleotide sequence ID" value="NZ_JBIDIV010000044.1"/>
</dbReference>
<proteinExistence type="predicted"/>
<name>A0A6B1YLA0_PSEAI</name>
<dbReference type="EMBL" id="WXZT01000066">
    <property type="protein sequence ID" value="MZZ17853.1"/>
    <property type="molecule type" value="Genomic_DNA"/>
</dbReference>
<dbReference type="Proteomes" id="UP000644192">
    <property type="component" value="Unassembled WGS sequence"/>
</dbReference>
<organism evidence="2 3">
    <name type="scientific">Pseudomonas aeruginosa</name>
    <dbReference type="NCBI Taxonomy" id="287"/>
    <lineage>
        <taxon>Bacteria</taxon>
        <taxon>Pseudomonadati</taxon>
        <taxon>Pseudomonadota</taxon>
        <taxon>Gammaproteobacteria</taxon>
        <taxon>Pseudomonadales</taxon>
        <taxon>Pseudomonadaceae</taxon>
        <taxon>Pseudomonas</taxon>
    </lineage>
</organism>
<keyword evidence="1" id="KW-0812">Transmembrane</keyword>
<comment type="caution">
    <text evidence="2">The sequence shown here is derived from an EMBL/GenBank/DDBJ whole genome shotgun (WGS) entry which is preliminary data.</text>
</comment>
<feature type="transmembrane region" description="Helical" evidence="1">
    <location>
        <begin position="80"/>
        <end position="100"/>
    </location>
</feature>
<keyword evidence="1" id="KW-1133">Transmembrane helix</keyword>
<evidence type="ECO:0000256" key="1">
    <source>
        <dbReference type="SAM" id="Phobius"/>
    </source>
</evidence>
<dbReference type="AlphaFoldDB" id="A0A6B1YLA0"/>